<dbReference type="Proteomes" id="UP001341840">
    <property type="component" value="Unassembled WGS sequence"/>
</dbReference>
<protein>
    <submittedName>
        <fullName evidence="1">Uncharacterized protein</fullName>
    </submittedName>
</protein>
<evidence type="ECO:0000313" key="2">
    <source>
        <dbReference type="Proteomes" id="UP001341840"/>
    </source>
</evidence>
<reference evidence="1 2" key="1">
    <citation type="journal article" date="2023" name="Plants (Basel)">
        <title>Bridging the Gap: Combining Genomics and Transcriptomics Approaches to Understand Stylosanthes scabra, an Orphan Legume from the Brazilian Caatinga.</title>
        <authorList>
            <person name="Ferreira-Neto J.R.C."/>
            <person name="da Silva M.D."/>
            <person name="Binneck E."/>
            <person name="de Melo N.F."/>
            <person name="da Silva R.H."/>
            <person name="de Melo A.L.T.M."/>
            <person name="Pandolfi V."/>
            <person name="Bustamante F.O."/>
            <person name="Brasileiro-Vidal A.C."/>
            <person name="Benko-Iseppon A.M."/>
        </authorList>
    </citation>
    <scope>NUCLEOTIDE SEQUENCE [LARGE SCALE GENOMIC DNA]</scope>
    <source>
        <tissue evidence="1">Leaves</tissue>
    </source>
</reference>
<dbReference type="EMBL" id="JASCZI010000003">
    <property type="protein sequence ID" value="MED6106082.1"/>
    <property type="molecule type" value="Genomic_DNA"/>
</dbReference>
<comment type="caution">
    <text evidence="1">The sequence shown here is derived from an EMBL/GenBank/DDBJ whole genome shotgun (WGS) entry which is preliminary data.</text>
</comment>
<organism evidence="1 2">
    <name type="scientific">Stylosanthes scabra</name>
    <dbReference type="NCBI Taxonomy" id="79078"/>
    <lineage>
        <taxon>Eukaryota</taxon>
        <taxon>Viridiplantae</taxon>
        <taxon>Streptophyta</taxon>
        <taxon>Embryophyta</taxon>
        <taxon>Tracheophyta</taxon>
        <taxon>Spermatophyta</taxon>
        <taxon>Magnoliopsida</taxon>
        <taxon>eudicotyledons</taxon>
        <taxon>Gunneridae</taxon>
        <taxon>Pentapetalae</taxon>
        <taxon>rosids</taxon>
        <taxon>fabids</taxon>
        <taxon>Fabales</taxon>
        <taxon>Fabaceae</taxon>
        <taxon>Papilionoideae</taxon>
        <taxon>50 kb inversion clade</taxon>
        <taxon>dalbergioids sensu lato</taxon>
        <taxon>Dalbergieae</taxon>
        <taxon>Pterocarpus clade</taxon>
        <taxon>Stylosanthes</taxon>
    </lineage>
</organism>
<accession>A0ABU6Q2I9</accession>
<gene>
    <name evidence="1" type="ORF">PIB30_001476</name>
</gene>
<sequence length="92" mass="10406">MPQKAGVSSDGLPTPWPSLIFAPDFPRFSKNFSDGFYILTTLWPSITSASVSRCYWPTLQRCNFVTHQKIHGKGEKFQTRNIPKCPKTISSQ</sequence>
<evidence type="ECO:0000313" key="1">
    <source>
        <dbReference type="EMBL" id="MED6106082.1"/>
    </source>
</evidence>
<keyword evidence="2" id="KW-1185">Reference proteome</keyword>
<name>A0ABU6Q2I9_9FABA</name>
<proteinExistence type="predicted"/>